<organism evidence="3 4">
    <name type="scientific">Mucilaginibacter psychrotolerans</name>
    <dbReference type="NCBI Taxonomy" id="1524096"/>
    <lineage>
        <taxon>Bacteria</taxon>
        <taxon>Pseudomonadati</taxon>
        <taxon>Bacteroidota</taxon>
        <taxon>Sphingobacteriia</taxon>
        <taxon>Sphingobacteriales</taxon>
        <taxon>Sphingobacteriaceae</taxon>
        <taxon>Mucilaginibacter</taxon>
    </lineage>
</organism>
<dbReference type="InterPro" id="IPR013207">
    <property type="entry name" value="LGFP"/>
</dbReference>
<dbReference type="Gene3D" id="3.30.1040.20">
    <property type="match status" value="1"/>
</dbReference>
<dbReference type="OrthoDB" id="514320at2"/>
<dbReference type="SUPFAM" id="SSF56978">
    <property type="entry name" value="Perfringolysin"/>
    <property type="match status" value="1"/>
</dbReference>
<dbReference type="Gene3D" id="3.40.30.40">
    <property type="entry name" value="Perfringolysin"/>
    <property type="match status" value="1"/>
</dbReference>
<comment type="caution">
    <text evidence="3">The sequence shown here is derived from an EMBL/GenBank/DDBJ whole genome shotgun (WGS) entry which is preliminary data.</text>
</comment>
<protein>
    <submittedName>
        <fullName evidence="3">Uncharacterized protein</fullName>
    </submittedName>
</protein>
<evidence type="ECO:0000313" key="4">
    <source>
        <dbReference type="Proteomes" id="UP000297540"/>
    </source>
</evidence>
<dbReference type="InterPro" id="IPR001869">
    <property type="entry name" value="Thiol_cytolysin"/>
</dbReference>
<dbReference type="AlphaFoldDB" id="A0A4Y8SDY4"/>
<evidence type="ECO:0000256" key="1">
    <source>
        <dbReference type="SAM" id="MobiDB-lite"/>
    </source>
</evidence>
<sequence length="673" mass="74903">MKVTKITLLLALLLIVFETTQAQINRPGGTRVPVGGANQSNDIAGLIKQKAAQAGLGNVHSESPAMRPTAGPGGYFLRYEKGWVYYNPSLKQAFAIYGDIMKKWGETGYETGPLGFPASDEMDADQSGFKRMSKFDNGNIYWNDGRTEVVKKSRIAFRAPAKVSVAAFNPAISLRQIGGIQMRIVKRTDKDISSSPKFSAPRKTRETAEKPVNDSVLCKTEYRSYSVEDMNQEILNPEAMTNLWLGGVYDLNEMAKGNFNAINTNRSPVVFTMTNKDNTIEIPVPDKFNLKSKVEEFRKQPFSSSPLGFGQYLESSMVNSESALNIAVGASYTGYGVSLKDKFNYTTSTKRRKFLLNYVNPVYTISAGPKTDSLFNAGDANNINGNLVYIDHITYGVKLMVYFEADLDESEIENNFKGDGWGADLKVDSKVTQKMENTRFKIFLYGSRQPISTSAYGYADMLRKTDALLKAIVSGNKINPQELGEPISYSLRFLDGKIAATSCQVENIPEQNCRINADRPMKLNIALTKNKNSNRDMWGWVDAEILNNAGQSVVNQTIFDFGKKAAVASNETATSPLYQNVFENIAAPDRATGRVRLWFWINSSKDHYCPLQGQQQQSYNTRPGHGGTHYFVDIPMSDVLTAKIGQPLTKEYTAQEDSGDRSTYKLTFRLAFE</sequence>
<feature type="chain" id="PRO_5021506199" evidence="2">
    <location>
        <begin position="23"/>
        <end position="673"/>
    </location>
</feature>
<reference evidence="3 4" key="1">
    <citation type="journal article" date="2017" name="Int. J. Syst. Evol. Microbiol.">
        <title>Mucilaginibacterpsychrotolerans sp. nov., isolated from peatlands.</title>
        <authorList>
            <person name="Deng Y."/>
            <person name="Shen L."/>
            <person name="Xu B."/>
            <person name="Liu Y."/>
            <person name="Gu Z."/>
            <person name="Liu H."/>
            <person name="Zhou Y."/>
        </authorList>
    </citation>
    <scope>NUCLEOTIDE SEQUENCE [LARGE SCALE GENOMIC DNA]</scope>
    <source>
        <strain evidence="3 4">NH7-4</strain>
    </source>
</reference>
<feature type="region of interest" description="Disordered" evidence="1">
    <location>
        <begin position="191"/>
        <end position="212"/>
    </location>
</feature>
<dbReference type="RefSeq" id="WP_133235291.1">
    <property type="nucleotide sequence ID" value="NZ_SOZE01000015.1"/>
</dbReference>
<dbReference type="EMBL" id="SOZE01000015">
    <property type="protein sequence ID" value="TFF36586.1"/>
    <property type="molecule type" value="Genomic_DNA"/>
</dbReference>
<evidence type="ECO:0000313" key="3">
    <source>
        <dbReference type="EMBL" id="TFF36586.1"/>
    </source>
</evidence>
<feature type="compositionally biased region" description="Basic and acidic residues" evidence="1">
    <location>
        <begin position="203"/>
        <end position="212"/>
    </location>
</feature>
<name>A0A4Y8SDY4_9SPHI</name>
<dbReference type="Gene3D" id="3.90.840.10">
    <property type="entry name" value="Thiol-activated cytolysin superfamily/Thiol-activated cytolysin, alpha-beta domain"/>
    <property type="match status" value="1"/>
</dbReference>
<gene>
    <name evidence="3" type="ORF">E2R66_15645</name>
</gene>
<keyword evidence="4" id="KW-1185">Reference proteome</keyword>
<keyword evidence="2" id="KW-0732">Signal</keyword>
<accession>A0A4Y8SDY4</accession>
<dbReference type="Pfam" id="PF08310">
    <property type="entry name" value="LGFP"/>
    <property type="match status" value="2"/>
</dbReference>
<dbReference type="InterPro" id="IPR036359">
    <property type="entry name" value="Thiol_cytolysin_sf"/>
</dbReference>
<evidence type="ECO:0000256" key="2">
    <source>
        <dbReference type="SAM" id="SignalP"/>
    </source>
</evidence>
<dbReference type="Proteomes" id="UP000297540">
    <property type="component" value="Unassembled WGS sequence"/>
</dbReference>
<dbReference type="GO" id="GO:0015485">
    <property type="term" value="F:cholesterol binding"/>
    <property type="evidence" value="ECO:0007669"/>
    <property type="project" value="InterPro"/>
</dbReference>
<feature type="signal peptide" evidence="2">
    <location>
        <begin position="1"/>
        <end position="22"/>
    </location>
</feature>
<dbReference type="InterPro" id="IPR036363">
    <property type="entry name" value="Thiol_cytolysin_ab_sf"/>
</dbReference>
<dbReference type="Pfam" id="PF01289">
    <property type="entry name" value="Thiol_cytolysin"/>
    <property type="match status" value="1"/>
</dbReference>
<proteinExistence type="predicted"/>